<evidence type="ECO:0000256" key="3">
    <source>
        <dbReference type="ARBA" id="ARBA00022490"/>
    </source>
</evidence>
<feature type="binding site" evidence="11">
    <location>
        <position position="64"/>
    </location>
    <ligand>
        <name>ATP</name>
        <dbReference type="ChEBI" id="CHEBI:30616"/>
    </ligand>
</feature>
<dbReference type="GO" id="GO:0004550">
    <property type="term" value="F:nucleoside diphosphate kinase activity"/>
    <property type="evidence" value="ECO:0007669"/>
    <property type="project" value="UniProtKB-EC"/>
</dbReference>
<dbReference type="EMBL" id="BQFW01000007">
    <property type="protein sequence ID" value="GJJ73096.1"/>
    <property type="molecule type" value="Genomic_DNA"/>
</dbReference>
<keyword evidence="8 13" id="KW-0067">ATP-binding</keyword>
<feature type="binding site" evidence="11">
    <location>
        <position position="92"/>
    </location>
    <ligand>
        <name>ATP</name>
        <dbReference type="ChEBI" id="CHEBI:30616"/>
    </ligand>
</feature>
<dbReference type="Proteomes" id="UP000827284">
    <property type="component" value="Unassembled WGS sequence"/>
</dbReference>
<dbReference type="GO" id="GO:0006241">
    <property type="term" value="P:CTP biosynthetic process"/>
    <property type="evidence" value="ECO:0007669"/>
    <property type="project" value="InterPro"/>
</dbReference>
<dbReference type="PROSITE" id="PS00469">
    <property type="entry name" value="NDPK"/>
    <property type="match status" value="1"/>
</dbReference>
<evidence type="ECO:0000259" key="14">
    <source>
        <dbReference type="SMART" id="SM00562"/>
    </source>
</evidence>
<dbReference type="PROSITE" id="PS51374">
    <property type="entry name" value="NDPK_LIKE"/>
    <property type="match status" value="1"/>
</dbReference>
<dbReference type="PRINTS" id="PR01243">
    <property type="entry name" value="NUCDPKINASE"/>
</dbReference>
<evidence type="ECO:0000256" key="2">
    <source>
        <dbReference type="ARBA" id="ARBA00017632"/>
    </source>
</evidence>
<dbReference type="Gene3D" id="3.30.70.141">
    <property type="entry name" value="Nucleoside diphosphate kinase-like domain"/>
    <property type="match status" value="1"/>
</dbReference>
<evidence type="ECO:0000256" key="13">
    <source>
        <dbReference type="RuleBase" id="RU004013"/>
    </source>
</evidence>
<reference evidence="15" key="1">
    <citation type="submission" date="2021-11" db="EMBL/GenBank/DDBJ databases">
        <authorList>
            <person name="Herlambang A."/>
            <person name="Guo Y."/>
            <person name="Takashima Y."/>
            <person name="Nishizawa T."/>
        </authorList>
    </citation>
    <scope>NUCLEOTIDE SEQUENCE</scope>
    <source>
        <strain evidence="15">E1425</strain>
    </source>
</reference>
<protein>
    <recommendedName>
        <fullName evidence="2 13">Nucleoside diphosphate kinase</fullName>
        <ecNumber evidence="13">2.7.4.6</ecNumber>
    </recommendedName>
</protein>
<keyword evidence="7 13" id="KW-0418">Kinase</keyword>
<keyword evidence="16" id="KW-1185">Reference proteome</keyword>
<keyword evidence="5" id="KW-0479">Metal-binding</keyword>
<evidence type="ECO:0000256" key="1">
    <source>
        <dbReference type="ARBA" id="ARBA00008142"/>
    </source>
</evidence>
<dbReference type="GO" id="GO:0005524">
    <property type="term" value="F:ATP binding"/>
    <property type="evidence" value="ECO:0007669"/>
    <property type="project" value="UniProtKB-KW"/>
</dbReference>
<dbReference type="OrthoDB" id="2162449at2759"/>
<evidence type="ECO:0000256" key="6">
    <source>
        <dbReference type="ARBA" id="ARBA00022741"/>
    </source>
</evidence>
<evidence type="ECO:0000256" key="8">
    <source>
        <dbReference type="ARBA" id="ARBA00022840"/>
    </source>
</evidence>
<proteinExistence type="inferred from homology"/>
<comment type="caution">
    <text evidence="15">The sequence shown here is derived from an EMBL/GenBank/DDBJ whole genome shotgun (WGS) entry which is preliminary data.</text>
</comment>
<evidence type="ECO:0000256" key="11">
    <source>
        <dbReference type="PROSITE-ProRule" id="PRU00706"/>
    </source>
</evidence>
<gene>
    <name evidence="15" type="ORF">EMPS_05454</name>
</gene>
<dbReference type="SMART" id="SM00562">
    <property type="entry name" value="NDK"/>
    <property type="match status" value="1"/>
</dbReference>
<feature type="binding site" evidence="11">
    <location>
        <position position="122"/>
    </location>
    <ligand>
        <name>ATP</name>
        <dbReference type="ChEBI" id="CHEBI:30616"/>
    </ligand>
</feature>
<keyword evidence="10" id="KW-0546">Nucleotide metabolism</keyword>
<evidence type="ECO:0000256" key="9">
    <source>
        <dbReference type="ARBA" id="ARBA00022842"/>
    </source>
</evidence>
<keyword evidence="6 13" id="KW-0547">Nucleotide-binding</keyword>
<comment type="similarity">
    <text evidence="1 11 12">Belongs to the NDK family.</text>
</comment>
<dbReference type="SUPFAM" id="SSF54919">
    <property type="entry name" value="Nucleoside diphosphate kinase, NDK"/>
    <property type="match status" value="1"/>
</dbReference>
<keyword evidence="9" id="KW-0460">Magnesium</keyword>
<keyword evidence="4 13" id="KW-0808">Transferase</keyword>
<sequence length="164" mass="18811">MPPRPPAQLTLALLKPDLTANSIKTAKVFAHIQKNEFNIVAQKKLLWSKRDAEAFYGEHRGKFFFERLCGYMTSGHFHALILEKPNAIQDWRALIGPTHPPRARINAPSTLRSLYGLTDTRNSFHGSDAVDTAKNEIGFFFPEFELDRWEEEQKHRSCVSDTKE</sequence>
<dbReference type="InterPro" id="IPR036850">
    <property type="entry name" value="NDK-like_dom_sf"/>
</dbReference>
<evidence type="ECO:0000256" key="5">
    <source>
        <dbReference type="ARBA" id="ARBA00022723"/>
    </source>
</evidence>
<keyword evidence="3" id="KW-0963">Cytoplasm</keyword>
<feature type="binding site" evidence="11">
    <location>
        <position position="98"/>
    </location>
    <ligand>
        <name>ATP</name>
        <dbReference type="ChEBI" id="CHEBI:30616"/>
    </ligand>
</feature>
<evidence type="ECO:0000256" key="7">
    <source>
        <dbReference type="ARBA" id="ARBA00022777"/>
    </source>
</evidence>
<organism evidence="15 16">
    <name type="scientific">Entomortierella parvispora</name>
    <dbReference type="NCBI Taxonomy" id="205924"/>
    <lineage>
        <taxon>Eukaryota</taxon>
        <taxon>Fungi</taxon>
        <taxon>Fungi incertae sedis</taxon>
        <taxon>Mucoromycota</taxon>
        <taxon>Mortierellomycotina</taxon>
        <taxon>Mortierellomycetes</taxon>
        <taxon>Mortierellales</taxon>
        <taxon>Mortierellaceae</taxon>
        <taxon>Entomortierella</taxon>
    </lineage>
</organism>
<dbReference type="PANTHER" id="PTHR46161">
    <property type="entry name" value="NUCLEOSIDE DIPHOSPHATE KINASE"/>
    <property type="match status" value="1"/>
</dbReference>
<comment type="catalytic activity">
    <reaction evidence="13">
        <text>a 2'-deoxyribonucleoside 5'-diphosphate + ATP = a 2'-deoxyribonucleoside 5'-triphosphate + ADP</text>
        <dbReference type="Rhea" id="RHEA:44640"/>
        <dbReference type="ChEBI" id="CHEBI:30616"/>
        <dbReference type="ChEBI" id="CHEBI:61560"/>
        <dbReference type="ChEBI" id="CHEBI:73316"/>
        <dbReference type="ChEBI" id="CHEBI:456216"/>
        <dbReference type="EC" id="2.7.4.6"/>
    </reaction>
</comment>
<dbReference type="EC" id="2.7.4.6" evidence="13"/>
<dbReference type="GO" id="GO:0006228">
    <property type="term" value="P:UTP biosynthetic process"/>
    <property type="evidence" value="ECO:0007669"/>
    <property type="project" value="InterPro"/>
</dbReference>
<dbReference type="PANTHER" id="PTHR46161:SF3">
    <property type="entry name" value="NUCLEOSIDE DIPHOSPHATE KINASE DDB_G0292928-RELATED"/>
    <property type="match status" value="1"/>
</dbReference>
<dbReference type="InterPro" id="IPR001564">
    <property type="entry name" value="Nucleoside_diP_kinase"/>
</dbReference>
<dbReference type="GO" id="GO:0006183">
    <property type="term" value="P:GTP biosynthetic process"/>
    <property type="evidence" value="ECO:0007669"/>
    <property type="project" value="InterPro"/>
</dbReference>
<name>A0A9P3HAL4_9FUNG</name>
<dbReference type="GO" id="GO:0046872">
    <property type="term" value="F:metal ion binding"/>
    <property type="evidence" value="ECO:0007669"/>
    <property type="project" value="UniProtKB-KW"/>
</dbReference>
<feature type="domain" description="Nucleoside diphosphate kinase-like" evidence="14">
    <location>
        <begin position="7"/>
        <end position="148"/>
    </location>
</feature>
<feature type="binding site" evidence="11">
    <location>
        <position position="15"/>
    </location>
    <ligand>
        <name>ATP</name>
        <dbReference type="ChEBI" id="CHEBI:30616"/>
    </ligand>
</feature>
<evidence type="ECO:0000256" key="12">
    <source>
        <dbReference type="RuleBase" id="RU004011"/>
    </source>
</evidence>
<dbReference type="InterPro" id="IPR034907">
    <property type="entry name" value="NDK-like_dom"/>
</dbReference>
<reference evidence="15" key="2">
    <citation type="journal article" date="2022" name="Microbiol. Resour. Announc.">
        <title>Whole-Genome Sequence of Entomortierella parvispora E1425, a Mucoromycotan Fungus Associated with Burkholderiaceae-Related Endosymbiotic Bacteria.</title>
        <authorList>
            <person name="Herlambang A."/>
            <person name="Guo Y."/>
            <person name="Takashima Y."/>
            <person name="Narisawa K."/>
            <person name="Ohta H."/>
            <person name="Nishizawa T."/>
        </authorList>
    </citation>
    <scope>NUCLEOTIDE SEQUENCE</scope>
    <source>
        <strain evidence="15">E1425</strain>
    </source>
</reference>
<dbReference type="AlphaFoldDB" id="A0A9P3HAL4"/>
<feature type="active site" description="Pros-phosphohistidine intermediate" evidence="11">
    <location>
        <position position="125"/>
    </location>
</feature>
<evidence type="ECO:0000256" key="4">
    <source>
        <dbReference type="ARBA" id="ARBA00022679"/>
    </source>
</evidence>
<evidence type="ECO:0000313" key="16">
    <source>
        <dbReference type="Proteomes" id="UP000827284"/>
    </source>
</evidence>
<accession>A0A9P3HAL4</accession>
<feature type="binding site" evidence="11">
    <location>
        <position position="112"/>
    </location>
    <ligand>
        <name>ATP</name>
        <dbReference type="ChEBI" id="CHEBI:30616"/>
    </ligand>
</feature>
<dbReference type="Pfam" id="PF00334">
    <property type="entry name" value="NDK"/>
    <property type="match status" value="1"/>
</dbReference>
<evidence type="ECO:0000313" key="15">
    <source>
        <dbReference type="EMBL" id="GJJ73096.1"/>
    </source>
</evidence>
<dbReference type="InterPro" id="IPR023005">
    <property type="entry name" value="Nucleoside_diP_kinase_AS"/>
</dbReference>
<evidence type="ECO:0000256" key="10">
    <source>
        <dbReference type="ARBA" id="ARBA00023080"/>
    </source>
</evidence>